<keyword evidence="1" id="KW-0175">Coiled coil</keyword>
<keyword evidence="5" id="KW-1185">Reference proteome</keyword>
<reference evidence="4 5" key="1">
    <citation type="journal article" date="2014" name="Int. J. Syst. Evol. Microbiol.">
        <title>Complete genome sequence of Corynebacterium casei LMG S-19264T (=DSM 44701T), isolated from a smear-ripened cheese.</title>
        <authorList>
            <consortium name="US DOE Joint Genome Institute (JGI-PGF)"/>
            <person name="Walter F."/>
            <person name="Albersmeier A."/>
            <person name="Kalinowski J."/>
            <person name="Ruckert C."/>
        </authorList>
    </citation>
    <scope>NUCLEOTIDE SEQUENCE [LARGE SCALE GENOMIC DNA]</scope>
    <source>
        <strain evidence="4 5">CGMCC 1.16330</strain>
    </source>
</reference>
<proteinExistence type="predicted"/>
<sequence length="218" mass="23424">MPSGSGQGAGDDGMRVIQGEDLLAGSDHEFLVTLYTSVLNRWPDEEGYRHYLGRIEGNAAERRAVVEEVATSEEARRVGVSVRFGDDPPLGPAPAVEPPPAAVSAEAVSPTPPVPPPAGLAQEIAALRREMDLLRVATATATSIRAEAAPEGRLERVEAALEALRADVEALHRYAAGALKRQLADYVNDLLSVERAHLENRLRLVEKRLLEDGNQGAR</sequence>
<evidence type="ECO:0000313" key="5">
    <source>
        <dbReference type="Proteomes" id="UP000597507"/>
    </source>
</evidence>
<dbReference type="Pfam" id="PF13946">
    <property type="entry name" value="DUF4214"/>
    <property type="match status" value="1"/>
</dbReference>
<organism evidence="4 5">
    <name type="scientific">Caldovatus sediminis</name>
    <dbReference type="NCBI Taxonomy" id="2041189"/>
    <lineage>
        <taxon>Bacteria</taxon>
        <taxon>Pseudomonadati</taxon>
        <taxon>Pseudomonadota</taxon>
        <taxon>Alphaproteobacteria</taxon>
        <taxon>Acetobacterales</taxon>
        <taxon>Roseomonadaceae</taxon>
        <taxon>Caldovatus</taxon>
    </lineage>
</organism>
<evidence type="ECO:0000256" key="2">
    <source>
        <dbReference type="SAM" id="MobiDB-lite"/>
    </source>
</evidence>
<evidence type="ECO:0000259" key="3">
    <source>
        <dbReference type="Pfam" id="PF13946"/>
    </source>
</evidence>
<evidence type="ECO:0000256" key="1">
    <source>
        <dbReference type="SAM" id="Coils"/>
    </source>
</evidence>
<feature type="compositionally biased region" description="Pro residues" evidence="2">
    <location>
        <begin position="89"/>
        <end position="101"/>
    </location>
</feature>
<feature type="coiled-coil region" evidence="1">
    <location>
        <begin position="154"/>
        <end position="208"/>
    </location>
</feature>
<dbReference type="Proteomes" id="UP000597507">
    <property type="component" value="Unassembled WGS sequence"/>
</dbReference>
<accession>A0A8J2ZCS6</accession>
<dbReference type="RefSeq" id="WP_188901016.1">
    <property type="nucleotide sequence ID" value="NZ_BMKS01000007.1"/>
</dbReference>
<feature type="region of interest" description="Disordered" evidence="2">
    <location>
        <begin position="82"/>
        <end position="115"/>
    </location>
</feature>
<dbReference type="InterPro" id="IPR025282">
    <property type="entry name" value="DUF4214"/>
</dbReference>
<evidence type="ECO:0000313" key="4">
    <source>
        <dbReference type="EMBL" id="GGG37671.1"/>
    </source>
</evidence>
<feature type="domain" description="DUF4214" evidence="3">
    <location>
        <begin position="26"/>
        <end position="76"/>
    </location>
</feature>
<gene>
    <name evidence="4" type="ORF">GCM10010964_26880</name>
</gene>
<dbReference type="AlphaFoldDB" id="A0A8J2ZCS6"/>
<name>A0A8J2ZCS6_9PROT</name>
<protein>
    <recommendedName>
        <fullName evidence="3">DUF4214 domain-containing protein</fullName>
    </recommendedName>
</protein>
<dbReference type="EMBL" id="BMKS01000007">
    <property type="protein sequence ID" value="GGG37671.1"/>
    <property type="molecule type" value="Genomic_DNA"/>
</dbReference>
<comment type="caution">
    <text evidence="4">The sequence shown here is derived from an EMBL/GenBank/DDBJ whole genome shotgun (WGS) entry which is preliminary data.</text>
</comment>